<dbReference type="Proteomes" id="UP000634919">
    <property type="component" value="Unassembled WGS sequence"/>
</dbReference>
<reference evidence="1 2" key="1">
    <citation type="submission" date="2020-08" db="EMBL/GenBank/DDBJ databases">
        <title>A Genomic Blueprint of the Chicken Gut Microbiome.</title>
        <authorList>
            <person name="Gilroy R."/>
            <person name="Ravi A."/>
            <person name="Getino M."/>
            <person name="Pursley I."/>
            <person name="Horton D.L."/>
            <person name="Alikhan N.-F."/>
            <person name="Baker D."/>
            <person name="Gharbi K."/>
            <person name="Hall N."/>
            <person name="Watson M."/>
            <person name="Adriaenssens E.M."/>
            <person name="Foster-Nyarko E."/>
            <person name="Jarju S."/>
            <person name="Secka A."/>
            <person name="Antonio M."/>
            <person name="Oren A."/>
            <person name="Chaudhuri R."/>
            <person name="La Ragione R.M."/>
            <person name="Hildebrand F."/>
            <person name="Pallen M.J."/>
        </authorList>
    </citation>
    <scope>NUCLEOTIDE SEQUENCE [LARGE SCALE GENOMIC DNA]</scope>
    <source>
        <strain evidence="1 2">Sa2CVA6</strain>
    </source>
</reference>
<dbReference type="RefSeq" id="WP_191722314.1">
    <property type="nucleotide sequence ID" value="NZ_JACSQK010000003.1"/>
</dbReference>
<comment type="caution">
    <text evidence="1">The sequence shown here is derived from an EMBL/GenBank/DDBJ whole genome shotgun (WGS) entry which is preliminary data.</text>
</comment>
<protein>
    <submittedName>
        <fullName evidence="1">Cysteine-rich CWC family protein</fullName>
    </submittedName>
</protein>
<name>A0ABR8S8T4_9BURK</name>
<evidence type="ECO:0000313" key="2">
    <source>
        <dbReference type="Proteomes" id="UP000634919"/>
    </source>
</evidence>
<proteinExistence type="predicted"/>
<sequence>MSAEINTSVCPLCGQANQCAVAAGLPAQDCWCMQTRIAPQVLERIPAAQRRQSCVCPACGQGLSPTGTPS</sequence>
<keyword evidence="2" id="KW-1185">Reference proteome</keyword>
<gene>
    <name evidence="1" type="ORF">H9646_05300</name>
</gene>
<dbReference type="EMBL" id="JACSQK010000003">
    <property type="protein sequence ID" value="MBD7959888.1"/>
    <property type="molecule type" value="Genomic_DNA"/>
</dbReference>
<accession>A0ABR8S8T4</accession>
<dbReference type="Pfam" id="PF14375">
    <property type="entry name" value="Cys_rich_CWC"/>
    <property type="match status" value="1"/>
</dbReference>
<evidence type="ECO:0000313" key="1">
    <source>
        <dbReference type="EMBL" id="MBD7959888.1"/>
    </source>
</evidence>
<organism evidence="1 2">
    <name type="scientific">Comamonas avium</name>
    <dbReference type="NCBI Taxonomy" id="2762231"/>
    <lineage>
        <taxon>Bacteria</taxon>
        <taxon>Pseudomonadati</taxon>
        <taxon>Pseudomonadota</taxon>
        <taxon>Betaproteobacteria</taxon>
        <taxon>Burkholderiales</taxon>
        <taxon>Comamonadaceae</taxon>
        <taxon>Comamonas</taxon>
    </lineage>
</organism>
<dbReference type="InterPro" id="IPR032720">
    <property type="entry name" value="Cys_rich_CWC"/>
</dbReference>